<evidence type="ECO:0000313" key="2">
    <source>
        <dbReference type="Proteomes" id="UP000557307"/>
    </source>
</evidence>
<dbReference type="AlphaFoldDB" id="A0A840TQN9"/>
<reference evidence="1 2" key="1">
    <citation type="submission" date="2020-08" db="EMBL/GenBank/DDBJ databases">
        <title>Genomic Encyclopedia of Type Strains, Phase IV (KMG-IV): sequencing the most valuable type-strain genomes for metagenomic binning, comparative biology and taxonomic classification.</title>
        <authorList>
            <person name="Goeker M."/>
        </authorList>
    </citation>
    <scope>NUCLEOTIDE SEQUENCE [LARGE SCALE GENOMIC DNA]</scope>
    <source>
        <strain evidence="1 2">DSM 105074</strain>
    </source>
</reference>
<protein>
    <submittedName>
        <fullName evidence="1">Uncharacterized protein</fullName>
    </submittedName>
</protein>
<comment type="caution">
    <text evidence="1">The sequence shown here is derived from an EMBL/GenBank/DDBJ whole genome shotgun (WGS) entry which is preliminary data.</text>
</comment>
<proteinExistence type="predicted"/>
<sequence length="46" mass="5162">MAPQGTLGYESTLMAGVLEYRVVSEVPYARYLLSFPNRRCRRVPGG</sequence>
<dbReference type="Proteomes" id="UP000557307">
    <property type="component" value="Unassembled WGS sequence"/>
</dbReference>
<keyword evidence="2" id="KW-1185">Reference proteome</keyword>
<evidence type="ECO:0000313" key="1">
    <source>
        <dbReference type="EMBL" id="MBB5282318.1"/>
    </source>
</evidence>
<accession>A0A840TQN9</accession>
<dbReference type="EMBL" id="JACHGF010000001">
    <property type="protein sequence ID" value="MBB5282318.1"/>
    <property type="molecule type" value="Genomic_DNA"/>
</dbReference>
<name>A0A840TQN9_9BACT</name>
<organism evidence="1 2">
    <name type="scientific">Rhabdobacter roseus</name>
    <dbReference type="NCBI Taxonomy" id="1655419"/>
    <lineage>
        <taxon>Bacteria</taxon>
        <taxon>Pseudomonadati</taxon>
        <taxon>Bacteroidota</taxon>
        <taxon>Cytophagia</taxon>
        <taxon>Cytophagales</taxon>
        <taxon>Cytophagaceae</taxon>
        <taxon>Rhabdobacter</taxon>
    </lineage>
</organism>
<gene>
    <name evidence="1" type="ORF">HNQ92_000439</name>
</gene>
<dbReference type="RefSeq" id="WP_184170232.1">
    <property type="nucleotide sequence ID" value="NZ_JACHGF010000001.1"/>
</dbReference>